<accession>A0ACB9DKT5</accession>
<reference evidence="1 2" key="2">
    <citation type="journal article" date="2022" name="Mol. Ecol. Resour.">
        <title>The genomes of chicory, endive, great burdock and yacon provide insights into Asteraceae paleo-polyploidization history and plant inulin production.</title>
        <authorList>
            <person name="Fan W."/>
            <person name="Wang S."/>
            <person name="Wang H."/>
            <person name="Wang A."/>
            <person name="Jiang F."/>
            <person name="Liu H."/>
            <person name="Zhao H."/>
            <person name="Xu D."/>
            <person name="Zhang Y."/>
        </authorList>
    </citation>
    <scope>NUCLEOTIDE SEQUENCE [LARGE SCALE GENOMIC DNA]</scope>
    <source>
        <strain evidence="2">cv. Niubang</strain>
    </source>
</reference>
<sequence>MSLDWGRPMSLDWGRPGFNSSTKTPGSAMGAATPIRWHTNLSTIAGDNPQQQPIGSHSTRAKTPSQARGQTLDGGWMLWKSKFGTGDRLIVYSSLVESHYLPKKPAVAECMEDEAYAAASAASVPTDDDGIEILQVYSKGISKRMLDHEVQIRFPGSSRRWRRTAVQPPLLSEILVFTMRKALPVKLDLKGC</sequence>
<evidence type="ECO:0000313" key="1">
    <source>
        <dbReference type="EMBL" id="KAI3746907.1"/>
    </source>
</evidence>
<dbReference type="Proteomes" id="UP001055879">
    <property type="component" value="Linkage Group LG03"/>
</dbReference>
<name>A0ACB9DKT5_ARCLA</name>
<keyword evidence="2" id="KW-1185">Reference proteome</keyword>
<comment type="caution">
    <text evidence="1">The sequence shown here is derived from an EMBL/GenBank/DDBJ whole genome shotgun (WGS) entry which is preliminary data.</text>
</comment>
<reference evidence="2" key="1">
    <citation type="journal article" date="2022" name="Mol. Ecol. Resour.">
        <title>The genomes of chicory, endive, great burdock and yacon provide insights into Asteraceae palaeo-polyploidization history and plant inulin production.</title>
        <authorList>
            <person name="Fan W."/>
            <person name="Wang S."/>
            <person name="Wang H."/>
            <person name="Wang A."/>
            <person name="Jiang F."/>
            <person name="Liu H."/>
            <person name="Zhao H."/>
            <person name="Xu D."/>
            <person name="Zhang Y."/>
        </authorList>
    </citation>
    <scope>NUCLEOTIDE SEQUENCE [LARGE SCALE GENOMIC DNA]</scope>
    <source>
        <strain evidence="2">cv. Niubang</strain>
    </source>
</reference>
<gene>
    <name evidence="1" type="ORF">L6452_09349</name>
</gene>
<proteinExistence type="predicted"/>
<protein>
    <submittedName>
        <fullName evidence="1">Uncharacterized protein</fullName>
    </submittedName>
</protein>
<organism evidence="1 2">
    <name type="scientific">Arctium lappa</name>
    <name type="common">Greater burdock</name>
    <name type="synonym">Lappa major</name>
    <dbReference type="NCBI Taxonomy" id="4217"/>
    <lineage>
        <taxon>Eukaryota</taxon>
        <taxon>Viridiplantae</taxon>
        <taxon>Streptophyta</taxon>
        <taxon>Embryophyta</taxon>
        <taxon>Tracheophyta</taxon>
        <taxon>Spermatophyta</taxon>
        <taxon>Magnoliopsida</taxon>
        <taxon>eudicotyledons</taxon>
        <taxon>Gunneridae</taxon>
        <taxon>Pentapetalae</taxon>
        <taxon>asterids</taxon>
        <taxon>campanulids</taxon>
        <taxon>Asterales</taxon>
        <taxon>Asteraceae</taxon>
        <taxon>Carduoideae</taxon>
        <taxon>Cardueae</taxon>
        <taxon>Arctiinae</taxon>
        <taxon>Arctium</taxon>
    </lineage>
</organism>
<evidence type="ECO:0000313" key="2">
    <source>
        <dbReference type="Proteomes" id="UP001055879"/>
    </source>
</evidence>
<dbReference type="EMBL" id="CM042049">
    <property type="protein sequence ID" value="KAI3746907.1"/>
    <property type="molecule type" value="Genomic_DNA"/>
</dbReference>